<accession>A0A397W8V0</accession>
<sequence>MSITRHKSQKGLAMYERPKSVMQWKGINGFFNALMHVSNEVLEDDAEASVNVTTKEKIVPKANVAPEANDITCEVNDVSPETNDVSPEALSDCGLNDENERICRAPDWNLPNSEFSYPVYSLKYCLVILIT</sequence>
<dbReference type="EMBL" id="QKWP01000005">
    <property type="protein sequence ID" value="RIB30758.1"/>
    <property type="molecule type" value="Genomic_DNA"/>
</dbReference>
<proteinExistence type="predicted"/>
<organism evidence="1 2">
    <name type="scientific">Gigaspora rosea</name>
    <dbReference type="NCBI Taxonomy" id="44941"/>
    <lineage>
        <taxon>Eukaryota</taxon>
        <taxon>Fungi</taxon>
        <taxon>Fungi incertae sedis</taxon>
        <taxon>Mucoromycota</taxon>
        <taxon>Glomeromycotina</taxon>
        <taxon>Glomeromycetes</taxon>
        <taxon>Diversisporales</taxon>
        <taxon>Gigasporaceae</taxon>
        <taxon>Gigaspora</taxon>
    </lineage>
</organism>
<reference evidence="1 2" key="1">
    <citation type="submission" date="2018-06" db="EMBL/GenBank/DDBJ databases">
        <title>Comparative genomics reveals the genomic features of Rhizophagus irregularis, R. cerebriforme, R. diaphanum and Gigaspora rosea, and their symbiotic lifestyle signature.</title>
        <authorList>
            <person name="Morin E."/>
            <person name="San Clemente H."/>
            <person name="Chen E.C.H."/>
            <person name="De La Providencia I."/>
            <person name="Hainaut M."/>
            <person name="Kuo A."/>
            <person name="Kohler A."/>
            <person name="Murat C."/>
            <person name="Tang N."/>
            <person name="Roy S."/>
            <person name="Loubradou J."/>
            <person name="Henrissat B."/>
            <person name="Grigoriev I.V."/>
            <person name="Corradi N."/>
            <person name="Roux C."/>
            <person name="Martin F.M."/>
        </authorList>
    </citation>
    <scope>NUCLEOTIDE SEQUENCE [LARGE SCALE GENOMIC DNA]</scope>
    <source>
        <strain evidence="1 2">DAOM 194757</strain>
    </source>
</reference>
<dbReference type="AlphaFoldDB" id="A0A397W8V0"/>
<dbReference type="Proteomes" id="UP000266673">
    <property type="component" value="Unassembled WGS sequence"/>
</dbReference>
<name>A0A397W8V0_9GLOM</name>
<evidence type="ECO:0000313" key="2">
    <source>
        <dbReference type="Proteomes" id="UP000266673"/>
    </source>
</evidence>
<protein>
    <submittedName>
        <fullName evidence="1">Uncharacterized protein</fullName>
    </submittedName>
</protein>
<gene>
    <name evidence="1" type="ORF">C2G38_2026541</name>
</gene>
<comment type="caution">
    <text evidence="1">The sequence shown here is derived from an EMBL/GenBank/DDBJ whole genome shotgun (WGS) entry which is preliminary data.</text>
</comment>
<keyword evidence="2" id="KW-1185">Reference proteome</keyword>
<evidence type="ECO:0000313" key="1">
    <source>
        <dbReference type="EMBL" id="RIB30758.1"/>
    </source>
</evidence>